<reference evidence="1" key="1">
    <citation type="submission" date="2025-02" db="EMBL/GenBank/DDBJ databases">
        <authorList>
            <consortium name="NCBI Genome Project"/>
        </authorList>
    </citation>
    <scope>NUCLEOTIDE SEQUENCE</scope>
</reference>
<gene>
    <name evidence="1" type="ORF">An16g08280</name>
</gene>
<dbReference type="GeneID" id="84593522"/>
<name>A0AAJ8E2F0_ASPNG</name>
<protein>
    <submittedName>
        <fullName evidence="1">Uncharacterized protein</fullName>
    </submittedName>
</protein>
<dbReference type="KEGG" id="ang:An16g08280"/>
<evidence type="ECO:0000313" key="1">
    <source>
        <dbReference type="RefSeq" id="XP_059604925.1"/>
    </source>
</evidence>
<dbReference type="RefSeq" id="XP_059604925.1">
    <property type="nucleotide sequence ID" value="XM_059745332.1"/>
</dbReference>
<reference evidence="1" key="2">
    <citation type="submission" date="2025-08" db="UniProtKB">
        <authorList>
            <consortium name="RefSeq"/>
        </authorList>
    </citation>
    <scope>IDENTIFICATION</scope>
</reference>
<sequence length="74" mass="8329">MGFINRLSVLNDVDISQRDRQIGHAEDCTQPQLLLMRSIEKQSHLRESFVVERVGCRFGLSTPVCLESGEVLIG</sequence>
<organism evidence="1">
    <name type="scientific">Aspergillus niger</name>
    <dbReference type="NCBI Taxonomy" id="5061"/>
    <lineage>
        <taxon>Eukaryota</taxon>
        <taxon>Fungi</taxon>
        <taxon>Dikarya</taxon>
        <taxon>Ascomycota</taxon>
        <taxon>Pezizomycotina</taxon>
        <taxon>Eurotiomycetes</taxon>
        <taxon>Eurotiomycetidae</taxon>
        <taxon>Eurotiales</taxon>
        <taxon>Aspergillaceae</taxon>
        <taxon>Aspergillus</taxon>
        <taxon>Aspergillus subgen. Circumdati</taxon>
    </lineage>
</organism>
<accession>A0AAJ8E2F0</accession>
<proteinExistence type="predicted"/>
<dbReference type="VEuPathDB" id="FungiDB:An16g08280"/>
<dbReference type="AlphaFoldDB" id="A0AAJ8E2F0"/>